<feature type="domain" description="Killer toxin Kp4" evidence="2">
    <location>
        <begin position="17"/>
        <end position="136"/>
    </location>
</feature>
<dbReference type="OrthoDB" id="4177994at2759"/>
<dbReference type="Gene3D" id="3.30.430.10">
    <property type="entry name" value="Killer Toxin P4, subunit A"/>
    <property type="match status" value="1"/>
</dbReference>
<dbReference type="Pfam" id="PF09044">
    <property type="entry name" value="Kp4"/>
    <property type="match status" value="1"/>
</dbReference>
<evidence type="ECO:0000259" key="2">
    <source>
        <dbReference type="Pfam" id="PF09044"/>
    </source>
</evidence>
<dbReference type="GO" id="GO:0005576">
    <property type="term" value="C:extracellular region"/>
    <property type="evidence" value="ECO:0007669"/>
    <property type="project" value="InterPro"/>
</dbReference>
<dbReference type="KEGG" id="ptkz:JDV02_007265"/>
<accession>A0A9Q8VC62</accession>
<keyword evidence="1" id="KW-0732">Signal</keyword>
<dbReference type="SUPFAM" id="SSF55221">
    <property type="entry name" value="Yeast killer toxins"/>
    <property type="match status" value="1"/>
</dbReference>
<dbReference type="Proteomes" id="UP000829364">
    <property type="component" value="Chromosome 6"/>
</dbReference>
<dbReference type="InterPro" id="IPR011329">
    <property type="entry name" value="Killer_tox_Kp4/SMK"/>
</dbReference>
<sequence length="147" mass="15761">MRLTDTKAVAVAAVGLVAAAGGASAEGINCYGRNTLCRSGDTHNFARKSIGIPERRIYRNGEHIICDQILSIGTGVCVFLQHLPAPKNELGVTGKEIKRLLEALDSYGCDKCGSVPLGFPESNNWELSGELTINYVRYVKGCTNICS</sequence>
<protein>
    <recommendedName>
        <fullName evidence="2">Killer toxin Kp4 domain-containing protein</fullName>
    </recommendedName>
</protein>
<keyword evidence="4" id="KW-1185">Reference proteome</keyword>
<dbReference type="EMBL" id="CP086359">
    <property type="protein sequence ID" value="UNI21260.1"/>
    <property type="molecule type" value="Genomic_DNA"/>
</dbReference>
<evidence type="ECO:0000313" key="3">
    <source>
        <dbReference type="EMBL" id="UNI21260.1"/>
    </source>
</evidence>
<name>A0A9Q8VC62_9HYPO</name>
<evidence type="ECO:0000256" key="1">
    <source>
        <dbReference type="SAM" id="SignalP"/>
    </source>
</evidence>
<reference evidence="3" key="1">
    <citation type="submission" date="2021-11" db="EMBL/GenBank/DDBJ databases">
        <title>Purpureocillium_takamizusanense_genome.</title>
        <authorList>
            <person name="Nguyen N.-H."/>
        </authorList>
    </citation>
    <scope>NUCLEOTIDE SEQUENCE</scope>
    <source>
        <strain evidence="3">PT3</strain>
    </source>
</reference>
<proteinExistence type="predicted"/>
<dbReference type="GeneID" id="72069213"/>
<dbReference type="InterPro" id="IPR015131">
    <property type="entry name" value="Killer_tox_Kp4"/>
</dbReference>
<feature type="signal peptide" evidence="1">
    <location>
        <begin position="1"/>
        <end position="25"/>
    </location>
</feature>
<gene>
    <name evidence="3" type="ORF">JDV02_007265</name>
</gene>
<organism evidence="3 4">
    <name type="scientific">Purpureocillium takamizusanense</name>
    <dbReference type="NCBI Taxonomy" id="2060973"/>
    <lineage>
        <taxon>Eukaryota</taxon>
        <taxon>Fungi</taxon>
        <taxon>Dikarya</taxon>
        <taxon>Ascomycota</taxon>
        <taxon>Pezizomycotina</taxon>
        <taxon>Sordariomycetes</taxon>
        <taxon>Hypocreomycetidae</taxon>
        <taxon>Hypocreales</taxon>
        <taxon>Ophiocordycipitaceae</taxon>
        <taxon>Purpureocillium</taxon>
    </lineage>
</organism>
<evidence type="ECO:0000313" key="4">
    <source>
        <dbReference type="Proteomes" id="UP000829364"/>
    </source>
</evidence>
<feature type="chain" id="PRO_5040197344" description="Killer toxin Kp4 domain-containing protein" evidence="1">
    <location>
        <begin position="26"/>
        <end position="147"/>
    </location>
</feature>
<dbReference type="RefSeq" id="XP_047844741.1">
    <property type="nucleotide sequence ID" value="XM_047988743.1"/>
</dbReference>
<dbReference type="AlphaFoldDB" id="A0A9Q8VC62"/>